<evidence type="ECO:0000256" key="1">
    <source>
        <dbReference type="SAM" id="MobiDB-lite"/>
    </source>
</evidence>
<dbReference type="EMBL" id="CAJFDI010000003">
    <property type="protein sequence ID" value="CAD5219375.1"/>
    <property type="molecule type" value="Genomic_DNA"/>
</dbReference>
<keyword evidence="3" id="KW-1185">Reference proteome</keyword>
<feature type="compositionally biased region" description="Basic and acidic residues" evidence="1">
    <location>
        <begin position="41"/>
        <end position="59"/>
    </location>
</feature>
<accession>A0A811KWI7</accession>
<dbReference type="Proteomes" id="UP000582659">
    <property type="component" value="Unassembled WGS sequence"/>
</dbReference>
<comment type="caution">
    <text evidence="2">The sequence shown here is derived from an EMBL/GenBank/DDBJ whole genome shotgun (WGS) entry which is preliminary data.</text>
</comment>
<feature type="region of interest" description="Disordered" evidence="1">
    <location>
        <begin position="21"/>
        <end position="78"/>
    </location>
</feature>
<dbReference type="EMBL" id="CAJFCV020000003">
    <property type="protein sequence ID" value="CAG9104591.1"/>
    <property type="molecule type" value="Genomic_DNA"/>
</dbReference>
<reference evidence="2" key="1">
    <citation type="submission" date="2020-09" db="EMBL/GenBank/DDBJ databases">
        <authorList>
            <person name="Kikuchi T."/>
        </authorList>
    </citation>
    <scope>NUCLEOTIDE SEQUENCE</scope>
    <source>
        <strain evidence="2">Ka4C1</strain>
    </source>
</reference>
<proteinExistence type="predicted"/>
<evidence type="ECO:0000313" key="2">
    <source>
        <dbReference type="EMBL" id="CAD5219375.1"/>
    </source>
</evidence>
<name>A0A811KWI7_BURXY</name>
<dbReference type="Pfam" id="PF10195">
    <property type="entry name" value="Phospho_p8"/>
    <property type="match status" value="1"/>
</dbReference>
<dbReference type="OrthoDB" id="5839479at2759"/>
<protein>
    <submittedName>
        <fullName evidence="2">(pine wood nematode) hypothetical protein</fullName>
    </submittedName>
</protein>
<dbReference type="AlphaFoldDB" id="A0A811KWI7"/>
<dbReference type="Proteomes" id="UP000659654">
    <property type="component" value="Unassembled WGS sequence"/>
</dbReference>
<organism evidence="2 3">
    <name type="scientific">Bursaphelenchus xylophilus</name>
    <name type="common">Pinewood nematode worm</name>
    <name type="synonym">Aphelenchoides xylophilus</name>
    <dbReference type="NCBI Taxonomy" id="6326"/>
    <lineage>
        <taxon>Eukaryota</taxon>
        <taxon>Metazoa</taxon>
        <taxon>Ecdysozoa</taxon>
        <taxon>Nematoda</taxon>
        <taxon>Chromadorea</taxon>
        <taxon>Rhabditida</taxon>
        <taxon>Tylenchina</taxon>
        <taxon>Tylenchomorpha</taxon>
        <taxon>Aphelenchoidea</taxon>
        <taxon>Aphelenchoididae</taxon>
        <taxon>Bursaphelenchus</taxon>
    </lineage>
</organism>
<dbReference type="InterPro" id="IPR018792">
    <property type="entry name" value="NUPR1-like"/>
</dbReference>
<dbReference type="SMR" id="A0A811KWI7"/>
<sequence>MNLAVYPVQTESNIMSTAEQLAEEFERGEKDVGTGSVGKRPKPEQSEHKHAHPEGDSRKIVANAMNGEEKRKEHNKKV</sequence>
<gene>
    <name evidence="2" type="ORF">BXYJ_LOCUS5647</name>
</gene>
<evidence type="ECO:0000313" key="3">
    <source>
        <dbReference type="Proteomes" id="UP000659654"/>
    </source>
</evidence>